<dbReference type="Pfam" id="PF01510">
    <property type="entry name" value="Amidase_2"/>
    <property type="match status" value="1"/>
</dbReference>
<dbReference type="AlphaFoldDB" id="A0A6S6S7W7"/>
<accession>A0A6S6S7W7</accession>
<organism evidence="6">
    <name type="scientific">uncultured Sulfurovum sp</name>
    <dbReference type="NCBI Taxonomy" id="269237"/>
    <lineage>
        <taxon>Bacteria</taxon>
        <taxon>Pseudomonadati</taxon>
        <taxon>Campylobacterota</taxon>
        <taxon>Epsilonproteobacteria</taxon>
        <taxon>Campylobacterales</taxon>
        <taxon>Sulfurovaceae</taxon>
        <taxon>Sulfurovum</taxon>
        <taxon>environmental samples</taxon>
    </lineage>
</organism>
<dbReference type="InterPro" id="IPR036505">
    <property type="entry name" value="Amidase/PGRP_sf"/>
</dbReference>
<keyword evidence="4" id="KW-0961">Cell wall biogenesis/degradation</keyword>
<evidence type="ECO:0000256" key="2">
    <source>
        <dbReference type="ARBA" id="ARBA00011901"/>
    </source>
</evidence>
<keyword evidence="3" id="KW-0378">Hydrolase</keyword>
<name>A0A6S6S7W7_9BACT</name>
<sequence length="168" mass="19546">MRKRYLIPIIFTILFSYWWTHRWKYIVIHHSAGGYGNIEFLQKVHRERQGKDPIDAIPYHYIVGNGNGLGIGVVKSDFRQGWNLWGMHVSKNNVDRNFRGLGICLIGNFEQKHIAEKQYVALVKLTKELMKKHNIPVANVSGHGYTKGESTKCPGKHFPMQRFLQDIR</sequence>
<evidence type="ECO:0000313" key="6">
    <source>
        <dbReference type="EMBL" id="CAA6799197.1"/>
    </source>
</evidence>
<comment type="catalytic activity">
    <reaction evidence="1">
        <text>Hydrolyzes the link between N-acetylmuramoyl residues and L-amino acid residues in certain cell-wall glycopeptides.</text>
        <dbReference type="EC" id="3.5.1.28"/>
    </reaction>
</comment>
<dbReference type="InterPro" id="IPR051206">
    <property type="entry name" value="NAMLAA_amidase_2"/>
</dbReference>
<dbReference type="GO" id="GO:0009253">
    <property type="term" value="P:peptidoglycan catabolic process"/>
    <property type="evidence" value="ECO:0007669"/>
    <property type="project" value="InterPro"/>
</dbReference>
<dbReference type="EC" id="3.5.1.28" evidence="2"/>
<dbReference type="PANTHER" id="PTHR30417">
    <property type="entry name" value="N-ACETYLMURAMOYL-L-ALANINE AMIDASE AMID"/>
    <property type="match status" value="1"/>
</dbReference>
<dbReference type="EMBL" id="CACVAP010000015">
    <property type="protein sequence ID" value="CAA6799197.1"/>
    <property type="molecule type" value="Genomic_DNA"/>
</dbReference>
<dbReference type="GO" id="GO:0009254">
    <property type="term" value="P:peptidoglycan turnover"/>
    <property type="evidence" value="ECO:0007669"/>
    <property type="project" value="TreeGrafter"/>
</dbReference>
<protein>
    <recommendedName>
        <fullName evidence="2">N-acetylmuramoyl-L-alanine amidase</fullName>
        <ecNumber evidence="2">3.5.1.28</ecNumber>
    </recommendedName>
</protein>
<dbReference type="CDD" id="cd06583">
    <property type="entry name" value="PGRP"/>
    <property type="match status" value="1"/>
</dbReference>
<evidence type="ECO:0000256" key="3">
    <source>
        <dbReference type="ARBA" id="ARBA00022801"/>
    </source>
</evidence>
<proteinExistence type="predicted"/>
<dbReference type="PANTHER" id="PTHR30417:SF1">
    <property type="entry name" value="N-ACETYLMURAMOYL-L-ALANINE AMIDASE AMID"/>
    <property type="match status" value="1"/>
</dbReference>
<evidence type="ECO:0000259" key="5">
    <source>
        <dbReference type="Pfam" id="PF01510"/>
    </source>
</evidence>
<dbReference type="GO" id="GO:0071555">
    <property type="term" value="P:cell wall organization"/>
    <property type="evidence" value="ECO:0007669"/>
    <property type="project" value="UniProtKB-KW"/>
</dbReference>
<dbReference type="GO" id="GO:0008745">
    <property type="term" value="F:N-acetylmuramoyl-L-alanine amidase activity"/>
    <property type="evidence" value="ECO:0007669"/>
    <property type="project" value="UniProtKB-EC"/>
</dbReference>
<dbReference type="Gene3D" id="3.40.80.10">
    <property type="entry name" value="Peptidoglycan recognition protein-like"/>
    <property type="match status" value="1"/>
</dbReference>
<evidence type="ECO:0000256" key="1">
    <source>
        <dbReference type="ARBA" id="ARBA00001561"/>
    </source>
</evidence>
<dbReference type="InterPro" id="IPR002502">
    <property type="entry name" value="Amidase_domain"/>
</dbReference>
<feature type="domain" description="N-acetylmuramoyl-L-alanine amidase" evidence="5">
    <location>
        <begin position="21"/>
        <end position="156"/>
    </location>
</feature>
<gene>
    <name evidence="6" type="ORF">HELGO_WM11267</name>
</gene>
<evidence type="ECO:0000256" key="4">
    <source>
        <dbReference type="ARBA" id="ARBA00023316"/>
    </source>
</evidence>
<reference evidence="6" key="1">
    <citation type="submission" date="2020-01" db="EMBL/GenBank/DDBJ databases">
        <authorList>
            <person name="Meier V. D."/>
            <person name="Meier V D."/>
        </authorList>
    </citation>
    <scope>NUCLEOTIDE SEQUENCE</scope>
    <source>
        <strain evidence="6">HLG_WM_MAG_06</strain>
    </source>
</reference>
<dbReference type="SUPFAM" id="SSF55846">
    <property type="entry name" value="N-acetylmuramoyl-L-alanine amidase-like"/>
    <property type="match status" value="1"/>
</dbReference>